<dbReference type="PANTHER" id="PTHR34861:SF10">
    <property type="entry name" value="CYCLASE"/>
    <property type="match status" value="1"/>
</dbReference>
<dbReference type="PANTHER" id="PTHR34861">
    <property type="match status" value="1"/>
</dbReference>
<gene>
    <name evidence="1" type="ORF">HUG12_08360</name>
</gene>
<dbReference type="InterPro" id="IPR037175">
    <property type="entry name" value="KFase_sf"/>
</dbReference>
<dbReference type="GO" id="GO:0004061">
    <property type="term" value="F:arylformamidase activity"/>
    <property type="evidence" value="ECO:0007669"/>
    <property type="project" value="InterPro"/>
</dbReference>
<organism evidence="1 2">
    <name type="scientific">Halorarum salinum</name>
    <dbReference type="NCBI Taxonomy" id="2743089"/>
    <lineage>
        <taxon>Archaea</taxon>
        <taxon>Methanobacteriati</taxon>
        <taxon>Methanobacteriota</taxon>
        <taxon>Stenosarchaea group</taxon>
        <taxon>Halobacteria</taxon>
        <taxon>Halobacteriales</taxon>
        <taxon>Haloferacaceae</taxon>
        <taxon>Halorarum</taxon>
    </lineage>
</organism>
<proteinExistence type="predicted"/>
<accession>A0A7D5QAU2</accession>
<dbReference type="Proteomes" id="UP000509626">
    <property type="component" value="Chromosome"/>
</dbReference>
<dbReference type="KEGG" id="halu:HUG12_08360"/>
<protein>
    <submittedName>
        <fullName evidence="1">Cyclase family protein</fullName>
    </submittedName>
</protein>
<dbReference type="GO" id="GO:0019441">
    <property type="term" value="P:L-tryptophan catabolic process to kynurenine"/>
    <property type="evidence" value="ECO:0007669"/>
    <property type="project" value="InterPro"/>
</dbReference>
<dbReference type="RefSeq" id="WP_179268324.1">
    <property type="nucleotide sequence ID" value="NZ_CP058579.1"/>
</dbReference>
<dbReference type="InterPro" id="IPR007325">
    <property type="entry name" value="KFase/CYL"/>
</dbReference>
<keyword evidence="2" id="KW-1185">Reference proteome</keyword>
<sequence>MGYEDISSILADAPDNWGTWGEDDELGAVNYLTESAVLRGVAAVEHGTTFTLGLPVGGDGGDPVWPSRDETGHYMLRDKGHVESGKVSREAFGNWENSDDVLHMFNHGTTHVDALGHAWYDESLYNGFDANSTKGGLDRCGVEHIADHGVVGRGVLLDVARHRDVSHLAHGERITLEELRECADAQGVDLEKRDVLIVRTGAMELFYREGREAFYGEYGVVDDGDRVLDEPGITYTEALAEWFHDMEIPFFGTDTVTAEQTLSEETGTRNPLHAAFLRDLGVAISEMNRLDELADACADDGSYDFLFVAAPLHVVGGSGAPANPVAIK</sequence>
<dbReference type="AlphaFoldDB" id="A0A7D5QAU2"/>
<dbReference type="SUPFAM" id="SSF102198">
    <property type="entry name" value="Putative cyclase"/>
    <property type="match status" value="1"/>
</dbReference>
<dbReference type="EMBL" id="CP058579">
    <property type="protein sequence ID" value="QLG61739.1"/>
    <property type="molecule type" value="Genomic_DNA"/>
</dbReference>
<reference evidence="1 2" key="1">
    <citation type="submission" date="2020-06" db="EMBL/GenBank/DDBJ databases">
        <title>NJ-3-1, isolated from saline soil.</title>
        <authorList>
            <person name="Cui H.L."/>
            <person name="Shi X."/>
        </authorList>
    </citation>
    <scope>NUCLEOTIDE SEQUENCE [LARGE SCALE GENOMIC DNA]</scope>
    <source>
        <strain evidence="1 2">NJ-3-1</strain>
    </source>
</reference>
<evidence type="ECO:0000313" key="2">
    <source>
        <dbReference type="Proteomes" id="UP000509626"/>
    </source>
</evidence>
<dbReference type="Gene3D" id="3.50.30.50">
    <property type="entry name" value="Putative cyclase"/>
    <property type="match status" value="1"/>
</dbReference>
<dbReference type="OrthoDB" id="36460at2157"/>
<evidence type="ECO:0000313" key="1">
    <source>
        <dbReference type="EMBL" id="QLG61739.1"/>
    </source>
</evidence>
<dbReference type="Pfam" id="PF04199">
    <property type="entry name" value="Cyclase"/>
    <property type="match status" value="1"/>
</dbReference>
<dbReference type="GeneID" id="56037465"/>
<name>A0A7D5QAU2_9EURY</name>